<sequence length="40" mass="4683">MFDEENGFCPCCVIQWSAFHCTLFNHGFVSNLKKKFIIVE</sequence>
<name>A0A0E9SZZ1_ANGAN</name>
<reference evidence="1" key="2">
    <citation type="journal article" date="2015" name="Fish Shellfish Immunol.">
        <title>Early steps in the European eel (Anguilla anguilla)-Vibrio vulnificus interaction in the gills: Role of the RtxA13 toxin.</title>
        <authorList>
            <person name="Callol A."/>
            <person name="Pajuelo D."/>
            <person name="Ebbesson L."/>
            <person name="Teles M."/>
            <person name="MacKenzie S."/>
            <person name="Amaro C."/>
        </authorList>
    </citation>
    <scope>NUCLEOTIDE SEQUENCE</scope>
</reference>
<accession>A0A0E9SZZ1</accession>
<protein>
    <submittedName>
        <fullName evidence="1">Uncharacterized protein</fullName>
    </submittedName>
</protein>
<dbReference type="AlphaFoldDB" id="A0A0E9SZZ1"/>
<dbReference type="EMBL" id="GBXM01061691">
    <property type="protein sequence ID" value="JAH46886.1"/>
    <property type="molecule type" value="Transcribed_RNA"/>
</dbReference>
<organism evidence="1">
    <name type="scientific">Anguilla anguilla</name>
    <name type="common">European freshwater eel</name>
    <name type="synonym">Muraena anguilla</name>
    <dbReference type="NCBI Taxonomy" id="7936"/>
    <lineage>
        <taxon>Eukaryota</taxon>
        <taxon>Metazoa</taxon>
        <taxon>Chordata</taxon>
        <taxon>Craniata</taxon>
        <taxon>Vertebrata</taxon>
        <taxon>Euteleostomi</taxon>
        <taxon>Actinopterygii</taxon>
        <taxon>Neopterygii</taxon>
        <taxon>Teleostei</taxon>
        <taxon>Anguilliformes</taxon>
        <taxon>Anguillidae</taxon>
        <taxon>Anguilla</taxon>
    </lineage>
</organism>
<evidence type="ECO:0000313" key="1">
    <source>
        <dbReference type="EMBL" id="JAH46886.1"/>
    </source>
</evidence>
<proteinExistence type="predicted"/>
<reference evidence="1" key="1">
    <citation type="submission" date="2014-11" db="EMBL/GenBank/DDBJ databases">
        <authorList>
            <person name="Amaro Gonzalez C."/>
        </authorList>
    </citation>
    <scope>NUCLEOTIDE SEQUENCE</scope>
</reference>